<evidence type="ECO:0000313" key="2">
    <source>
        <dbReference type="EMBL" id="SFV08582.1"/>
    </source>
</evidence>
<organism evidence="2 3">
    <name type="scientific">Pseudoduganella namucuonensis</name>
    <dbReference type="NCBI Taxonomy" id="1035707"/>
    <lineage>
        <taxon>Bacteria</taxon>
        <taxon>Pseudomonadati</taxon>
        <taxon>Pseudomonadota</taxon>
        <taxon>Betaproteobacteria</taxon>
        <taxon>Burkholderiales</taxon>
        <taxon>Oxalobacteraceae</taxon>
        <taxon>Telluria group</taxon>
        <taxon>Pseudoduganella</taxon>
    </lineage>
</organism>
<dbReference type="RefSeq" id="WP_143133303.1">
    <property type="nucleotide sequence ID" value="NZ_FPBO01000028.1"/>
</dbReference>
<accession>A0A1I7LG06</accession>
<evidence type="ECO:0000256" key="1">
    <source>
        <dbReference type="SAM" id="Phobius"/>
    </source>
</evidence>
<protein>
    <submittedName>
        <fullName evidence="2">Uncharacterized protein</fullName>
    </submittedName>
</protein>
<feature type="transmembrane region" description="Helical" evidence="1">
    <location>
        <begin position="12"/>
        <end position="37"/>
    </location>
</feature>
<sequence length="130" mass="13619">MPKPSPPNGEFLLGAARVFSGLLAAAILVASVPLTFFGMTMKIPPAIVVLGSLTFVLGYIHIAIYGRKILASVAQRKTAGALLAIPTALSFCGLFYEHGLAKPVAEPLLVITLFLGALFCWPGVRADKPG</sequence>
<feature type="transmembrane region" description="Helical" evidence="1">
    <location>
        <begin position="78"/>
        <end position="96"/>
    </location>
</feature>
<proteinExistence type="predicted"/>
<feature type="transmembrane region" description="Helical" evidence="1">
    <location>
        <begin position="43"/>
        <end position="66"/>
    </location>
</feature>
<keyword evidence="1" id="KW-1133">Transmembrane helix</keyword>
<dbReference type="STRING" id="1035707.SAMN05216552_102895"/>
<feature type="transmembrane region" description="Helical" evidence="1">
    <location>
        <begin position="108"/>
        <end position="124"/>
    </location>
</feature>
<reference evidence="3" key="1">
    <citation type="submission" date="2016-10" db="EMBL/GenBank/DDBJ databases">
        <authorList>
            <person name="Varghese N."/>
            <person name="Submissions S."/>
        </authorList>
    </citation>
    <scope>NUCLEOTIDE SEQUENCE [LARGE SCALE GENOMIC DNA]</scope>
    <source>
        <strain evidence="3">CGMCC 1.11014</strain>
    </source>
</reference>
<keyword evidence="1" id="KW-0812">Transmembrane</keyword>
<keyword evidence="3" id="KW-1185">Reference proteome</keyword>
<gene>
    <name evidence="2" type="ORF">SAMN05216552_102895</name>
</gene>
<dbReference type="EMBL" id="FPBO01000028">
    <property type="protein sequence ID" value="SFV08582.1"/>
    <property type="molecule type" value="Genomic_DNA"/>
</dbReference>
<evidence type="ECO:0000313" key="3">
    <source>
        <dbReference type="Proteomes" id="UP000199391"/>
    </source>
</evidence>
<name>A0A1I7LG06_9BURK</name>
<keyword evidence="1" id="KW-0472">Membrane</keyword>
<dbReference type="AlphaFoldDB" id="A0A1I7LG06"/>
<dbReference type="Proteomes" id="UP000199391">
    <property type="component" value="Unassembled WGS sequence"/>
</dbReference>